<keyword evidence="1" id="KW-0812">Transmembrane</keyword>
<keyword evidence="1" id="KW-0472">Membrane</keyword>
<name>A0ABW5JUE8_9FLAO</name>
<feature type="transmembrane region" description="Helical" evidence="1">
    <location>
        <begin position="104"/>
        <end position="125"/>
    </location>
</feature>
<keyword evidence="1" id="KW-1133">Transmembrane helix</keyword>
<protein>
    <submittedName>
        <fullName evidence="2">Uncharacterized protein</fullName>
    </submittedName>
</protein>
<gene>
    <name evidence="2" type="ORF">ACFSQS_13495</name>
</gene>
<feature type="transmembrane region" description="Helical" evidence="1">
    <location>
        <begin position="29"/>
        <end position="53"/>
    </location>
</feature>
<dbReference type="RefSeq" id="WP_388019945.1">
    <property type="nucleotide sequence ID" value="NZ_JBHUDT010000006.1"/>
</dbReference>
<evidence type="ECO:0000313" key="2">
    <source>
        <dbReference type="EMBL" id="MFD2536123.1"/>
    </source>
</evidence>
<sequence>MSQITVFDQFYHAVFSFYKKRYKQKANSIALAYVSLLQISLVLLLGCFFAAFFNQMRADTMSSTSAWALFIMSAIAIHFKNWIQYTGKKRMMINAKMVKKNKPQINIWLLWVLPFIALVLAYVVFQAV</sequence>
<keyword evidence="3" id="KW-1185">Reference proteome</keyword>
<dbReference type="EMBL" id="JBHULK010000006">
    <property type="protein sequence ID" value="MFD2536123.1"/>
    <property type="molecule type" value="Genomic_DNA"/>
</dbReference>
<proteinExistence type="predicted"/>
<organism evidence="2 3">
    <name type="scientific">Gelatiniphilus marinus</name>
    <dbReference type="NCBI Taxonomy" id="1759464"/>
    <lineage>
        <taxon>Bacteria</taxon>
        <taxon>Pseudomonadati</taxon>
        <taxon>Bacteroidota</taxon>
        <taxon>Flavobacteriia</taxon>
        <taxon>Flavobacteriales</taxon>
        <taxon>Flavobacteriaceae</taxon>
        <taxon>Gelatiniphilus</taxon>
    </lineage>
</organism>
<dbReference type="Proteomes" id="UP001597441">
    <property type="component" value="Unassembled WGS sequence"/>
</dbReference>
<reference evidence="3" key="1">
    <citation type="journal article" date="2019" name="Int. J. Syst. Evol. Microbiol.">
        <title>The Global Catalogue of Microorganisms (GCM) 10K type strain sequencing project: providing services to taxonomists for standard genome sequencing and annotation.</title>
        <authorList>
            <consortium name="The Broad Institute Genomics Platform"/>
            <consortium name="The Broad Institute Genome Sequencing Center for Infectious Disease"/>
            <person name="Wu L."/>
            <person name="Ma J."/>
        </authorList>
    </citation>
    <scope>NUCLEOTIDE SEQUENCE [LARGE SCALE GENOMIC DNA]</scope>
    <source>
        <strain evidence="3">KCTC 42903</strain>
    </source>
</reference>
<evidence type="ECO:0000256" key="1">
    <source>
        <dbReference type="SAM" id="Phobius"/>
    </source>
</evidence>
<comment type="caution">
    <text evidence="2">The sequence shown here is derived from an EMBL/GenBank/DDBJ whole genome shotgun (WGS) entry which is preliminary data.</text>
</comment>
<accession>A0ABW5JUE8</accession>
<evidence type="ECO:0000313" key="3">
    <source>
        <dbReference type="Proteomes" id="UP001597441"/>
    </source>
</evidence>
<feature type="transmembrane region" description="Helical" evidence="1">
    <location>
        <begin position="65"/>
        <end position="83"/>
    </location>
</feature>